<dbReference type="CDD" id="cd06223">
    <property type="entry name" value="PRTases_typeI"/>
    <property type="match status" value="1"/>
</dbReference>
<dbReference type="SUPFAM" id="SSF53271">
    <property type="entry name" value="PRTase-like"/>
    <property type="match status" value="1"/>
</dbReference>
<dbReference type="InterPro" id="IPR000836">
    <property type="entry name" value="PRTase_dom"/>
</dbReference>
<keyword evidence="4" id="KW-1185">Reference proteome</keyword>
<dbReference type="PANTHER" id="PTHR47505">
    <property type="entry name" value="DNA UTILIZATION PROTEIN YHGH"/>
    <property type="match status" value="1"/>
</dbReference>
<dbReference type="Pfam" id="PF00156">
    <property type="entry name" value="Pribosyltran"/>
    <property type="match status" value="1"/>
</dbReference>
<evidence type="ECO:0000313" key="4">
    <source>
        <dbReference type="Proteomes" id="UP001580928"/>
    </source>
</evidence>
<feature type="domain" description="Phosphoribosyltransferase" evidence="2">
    <location>
        <begin position="163"/>
        <end position="219"/>
    </location>
</feature>
<evidence type="ECO:0000259" key="2">
    <source>
        <dbReference type="Pfam" id="PF00156"/>
    </source>
</evidence>
<name>A0ABV5CDA0_9SPHI</name>
<dbReference type="InterPro" id="IPR051910">
    <property type="entry name" value="ComF/GntX_DNA_util-trans"/>
</dbReference>
<evidence type="ECO:0000256" key="1">
    <source>
        <dbReference type="ARBA" id="ARBA00008007"/>
    </source>
</evidence>
<protein>
    <submittedName>
        <fullName evidence="3">ComF family protein</fullName>
    </submittedName>
</protein>
<sequence>MSLIDLVKDSIALLFPELCIGCNRNLVKQEKYLCLNCSYDLPVTNYHLDSDSLIDRRLKARLPLAKVSAYLYFTGGSRVQRIIHHIKYQNGFALARFLGQRYGEIVKDSAYFQDIDVIVPVPLHKKRQRQRGYNQSEYIAHGLSEVLGAQVSTGNLIRLVHKKSQTKTSGRYERFENMENMFAIHKPDEFENKHVLLVDDVLTTGATLEACAIALLRVQNIKLSVATLAFTK</sequence>
<accession>A0ABV5CDA0</accession>
<dbReference type="Gene3D" id="3.40.50.2020">
    <property type="match status" value="1"/>
</dbReference>
<gene>
    <name evidence="3" type="ORF">WKR92_06070</name>
</gene>
<dbReference type="Proteomes" id="UP001580928">
    <property type="component" value="Unassembled WGS sequence"/>
</dbReference>
<dbReference type="PANTHER" id="PTHR47505:SF1">
    <property type="entry name" value="DNA UTILIZATION PROTEIN YHGH"/>
    <property type="match status" value="1"/>
</dbReference>
<evidence type="ECO:0000313" key="3">
    <source>
        <dbReference type="EMBL" id="MFB5945390.1"/>
    </source>
</evidence>
<organism evidence="3 4">
    <name type="scientific">Albibacterium profundi</name>
    <dbReference type="NCBI Taxonomy" id="3134906"/>
    <lineage>
        <taxon>Bacteria</taxon>
        <taxon>Pseudomonadati</taxon>
        <taxon>Bacteroidota</taxon>
        <taxon>Sphingobacteriia</taxon>
        <taxon>Sphingobacteriales</taxon>
        <taxon>Sphingobacteriaceae</taxon>
        <taxon>Albibacterium</taxon>
    </lineage>
</organism>
<proteinExistence type="inferred from homology"/>
<dbReference type="EMBL" id="JBBVGT010000002">
    <property type="protein sequence ID" value="MFB5945390.1"/>
    <property type="molecule type" value="Genomic_DNA"/>
</dbReference>
<reference evidence="3 4" key="1">
    <citation type="submission" date="2024-04" db="EMBL/GenBank/DDBJ databases">
        <title>Albibacterium profundi sp. nov., isolated from sediment of the Challenger Deep of Mariana Trench.</title>
        <authorList>
            <person name="Wang Y."/>
        </authorList>
    </citation>
    <scope>NUCLEOTIDE SEQUENCE [LARGE SCALE GENOMIC DNA]</scope>
    <source>
        <strain evidence="3 4">RHL897</strain>
    </source>
</reference>
<dbReference type="RefSeq" id="WP_375556931.1">
    <property type="nucleotide sequence ID" value="NZ_JBBVGT010000002.1"/>
</dbReference>
<comment type="similarity">
    <text evidence="1">Belongs to the ComF/GntX family.</text>
</comment>
<comment type="caution">
    <text evidence="3">The sequence shown here is derived from an EMBL/GenBank/DDBJ whole genome shotgun (WGS) entry which is preliminary data.</text>
</comment>
<dbReference type="InterPro" id="IPR029057">
    <property type="entry name" value="PRTase-like"/>
</dbReference>